<reference evidence="3" key="1">
    <citation type="submission" date="2016-06" db="EMBL/GenBank/DDBJ databases">
        <authorList>
            <person name="Varghese N."/>
            <person name="Submissions Spin"/>
        </authorList>
    </citation>
    <scope>NUCLEOTIDE SEQUENCE [LARGE SCALE GENOMIC DNA]</scope>
    <source>
        <strain evidence="3">DSM 44983</strain>
    </source>
</reference>
<name>A0A109IPS5_9ACTN</name>
<evidence type="ECO:0000313" key="3">
    <source>
        <dbReference type="Proteomes" id="UP000198226"/>
    </source>
</evidence>
<dbReference type="RefSeq" id="WP_067300668.1">
    <property type="nucleotide sequence ID" value="NZ_LRMV01000002.1"/>
</dbReference>
<feature type="region of interest" description="Disordered" evidence="1">
    <location>
        <begin position="60"/>
        <end position="84"/>
    </location>
</feature>
<evidence type="ECO:0000313" key="2">
    <source>
        <dbReference type="EMBL" id="SCG71851.1"/>
    </source>
</evidence>
<proteinExistence type="predicted"/>
<evidence type="ECO:0000256" key="1">
    <source>
        <dbReference type="SAM" id="MobiDB-lite"/>
    </source>
</evidence>
<protein>
    <submittedName>
        <fullName evidence="2">Uncharacterized protein</fullName>
    </submittedName>
</protein>
<feature type="compositionally biased region" description="Polar residues" evidence="1">
    <location>
        <begin position="62"/>
        <end position="72"/>
    </location>
</feature>
<dbReference type="Proteomes" id="UP000198226">
    <property type="component" value="Chromosome I"/>
</dbReference>
<dbReference type="AlphaFoldDB" id="A0A109IPS5"/>
<keyword evidence="3" id="KW-1185">Reference proteome</keyword>
<accession>A0A109IPS5</accession>
<dbReference type="OrthoDB" id="3394613at2"/>
<dbReference type="EMBL" id="LT607752">
    <property type="protein sequence ID" value="SCG71851.1"/>
    <property type="molecule type" value="Genomic_DNA"/>
</dbReference>
<organism evidence="2 3">
    <name type="scientific">Micromonospora rifamycinica</name>
    <dbReference type="NCBI Taxonomy" id="291594"/>
    <lineage>
        <taxon>Bacteria</taxon>
        <taxon>Bacillati</taxon>
        <taxon>Actinomycetota</taxon>
        <taxon>Actinomycetes</taxon>
        <taxon>Micromonosporales</taxon>
        <taxon>Micromonosporaceae</taxon>
        <taxon>Micromonospora</taxon>
    </lineage>
</organism>
<sequence length="84" mass="9424">MTPLDGLAHRPLRPIWLCRLDANPWPCGEAKLVLLAAFADDRPALLALLSTLQREAEDHLTQLDSGRSNNLTDRFLSWAQPPDH</sequence>
<gene>
    <name evidence="2" type="ORF">GA0070623_3625</name>
</gene>